<keyword evidence="1" id="KW-1133">Transmembrane helix</keyword>
<accession>A0A915L7I7</accession>
<feature type="transmembrane region" description="Helical" evidence="1">
    <location>
        <begin position="91"/>
        <end position="112"/>
    </location>
</feature>
<evidence type="ECO:0000256" key="1">
    <source>
        <dbReference type="SAM" id="Phobius"/>
    </source>
</evidence>
<organism evidence="2 3">
    <name type="scientific">Romanomermis culicivorax</name>
    <name type="common">Nematode worm</name>
    <dbReference type="NCBI Taxonomy" id="13658"/>
    <lineage>
        <taxon>Eukaryota</taxon>
        <taxon>Metazoa</taxon>
        <taxon>Ecdysozoa</taxon>
        <taxon>Nematoda</taxon>
        <taxon>Enoplea</taxon>
        <taxon>Dorylaimia</taxon>
        <taxon>Mermithida</taxon>
        <taxon>Mermithoidea</taxon>
        <taxon>Mermithidae</taxon>
        <taxon>Romanomermis</taxon>
    </lineage>
</organism>
<evidence type="ECO:0000313" key="2">
    <source>
        <dbReference type="Proteomes" id="UP000887565"/>
    </source>
</evidence>
<evidence type="ECO:0000313" key="3">
    <source>
        <dbReference type="WBParaSite" id="nRc.2.0.1.t46999-RA"/>
    </source>
</evidence>
<proteinExistence type="predicted"/>
<protein>
    <submittedName>
        <fullName evidence="3">Uncharacterized protein</fullName>
    </submittedName>
</protein>
<keyword evidence="2" id="KW-1185">Reference proteome</keyword>
<keyword evidence="1" id="KW-0472">Membrane</keyword>
<reference evidence="3" key="1">
    <citation type="submission" date="2022-11" db="UniProtKB">
        <authorList>
            <consortium name="WormBaseParasite"/>
        </authorList>
    </citation>
    <scope>IDENTIFICATION</scope>
</reference>
<feature type="transmembrane region" description="Helical" evidence="1">
    <location>
        <begin position="21"/>
        <end position="40"/>
    </location>
</feature>
<keyword evidence="1" id="KW-0812">Transmembrane</keyword>
<sequence>MYVCRRWKFFNENFKNVSGLLIKWAAIFSIKELIFLLEGFLGGAGTVPPLANVGRPPKILGTRLIYFHVFVFVGVLSLNRSFKKRLHFSKVFSSISSAMLAAVLACSMAFSLSPECHKASA</sequence>
<dbReference type="Proteomes" id="UP000887565">
    <property type="component" value="Unplaced"/>
</dbReference>
<feature type="transmembrane region" description="Helical" evidence="1">
    <location>
        <begin position="60"/>
        <end position="79"/>
    </location>
</feature>
<dbReference type="WBParaSite" id="nRc.2.0.1.t46999-RA">
    <property type="protein sequence ID" value="nRc.2.0.1.t46999-RA"/>
    <property type="gene ID" value="nRc.2.0.1.g46999"/>
</dbReference>
<dbReference type="AlphaFoldDB" id="A0A915L7I7"/>
<name>A0A915L7I7_ROMCU</name>